<organism evidence="3 4">
    <name type="scientific">Austropuccinia psidii MF-1</name>
    <dbReference type="NCBI Taxonomy" id="1389203"/>
    <lineage>
        <taxon>Eukaryota</taxon>
        <taxon>Fungi</taxon>
        <taxon>Dikarya</taxon>
        <taxon>Basidiomycota</taxon>
        <taxon>Pucciniomycotina</taxon>
        <taxon>Pucciniomycetes</taxon>
        <taxon>Pucciniales</taxon>
        <taxon>Sphaerophragmiaceae</taxon>
        <taxon>Austropuccinia</taxon>
    </lineage>
</organism>
<dbReference type="Proteomes" id="UP000765509">
    <property type="component" value="Unassembled WGS sequence"/>
</dbReference>
<comment type="caution">
    <text evidence="3">The sequence shown here is derived from an EMBL/GenBank/DDBJ whole genome shotgun (WGS) entry which is preliminary data.</text>
</comment>
<dbReference type="Pfam" id="PF00069">
    <property type="entry name" value="Pkinase"/>
    <property type="match status" value="1"/>
</dbReference>
<dbReference type="GO" id="GO:0004674">
    <property type="term" value="F:protein serine/threonine kinase activity"/>
    <property type="evidence" value="ECO:0007669"/>
    <property type="project" value="UniProtKB-EC"/>
</dbReference>
<feature type="domain" description="Protein kinase" evidence="2">
    <location>
        <begin position="1"/>
        <end position="290"/>
    </location>
</feature>
<dbReference type="EC" id="2.7.11.1" evidence="1"/>
<dbReference type="PROSITE" id="PS00108">
    <property type="entry name" value="PROTEIN_KINASE_ST"/>
    <property type="match status" value="1"/>
</dbReference>
<gene>
    <name evidence="3" type="ORF">O181_071687</name>
</gene>
<dbReference type="PROSITE" id="PS50011">
    <property type="entry name" value="PROTEIN_KINASE_DOM"/>
    <property type="match status" value="1"/>
</dbReference>
<accession>A0A9Q3I9E9</accession>
<dbReference type="InterPro" id="IPR008271">
    <property type="entry name" value="Ser/Thr_kinase_AS"/>
</dbReference>
<dbReference type="CDD" id="cd14016">
    <property type="entry name" value="STKc_CK1"/>
    <property type="match status" value="1"/>
</dbReference>
<keyword evidence="4" id="KW-1185">Reference proteome</keyword>
<dbReference type="InterPro" id="IPR050235">
    <property type="entry name" value="CK1_Ser-Thr_kinase"/>
</dbReference>
<evidence type="ECO:0000313" key="3">
    <source>
        <dbReference type="EMBL" id="MBW0531972.1"/>
    </source>
</evidence>
<protein>
    <recommendedName>
        <fullName evidence="1">non-specific serine/threonine protein kinase</fullName>
        <ecNumber evidence="1">2.7.11.1</ecNumber>
    </recommendedName>
</protein>
<dbReference type="PANTHER" id="PTHR11909">
    <property type="entry name" value="CASEIN KINASE-RELATED"/>
    <property type="match status" value="1"/>
</dbReference>
<dbReference type="GO" id="GO:0005524">
    <property type="term" value="F:ATP binding"/>
    <property type="evidence" value="ECO:0007669"/>
    <property type="project" value="InterPro"/>
</dbReference>
<evidence type="ECO:0000256" key="1">
    <source>
        <dbReference type="ARBA" id="ARBA00012513"/>
    </source>
</evidence>
<dbReference type="EMBL" id="AVOT02037294">
    <property type="protein sequence ID" value="MBW0531972.1"/>
    <property type="molecule type" value="Genomic_DNA"/>
</dbReference>
<dbReference type="InterPro" id="IPR011009">
    <property type="entry name" value="Kinase-like_dom_sf"/>
</dbReference>
<reference evidence="3" key="1">
    <citation type="submission" date="2021-03" db="EMBL/GenBank/DDBJ databases">
        <title>Draft genome sequence of rust myrtle Austropuccinia psidii MF-1, a brazilian biotype.</title>
        <authorList>
            <person name="Quecine M.C."/>
            <person name="Pachon D.M.R."/>
            <person name="Bonatelli M.L."/>
            <person name="Correr F.H."/>
            <person name="Franceschini L.M."/>
            <person name="Leite T.F."/>
            <person name="Margarido G.R.A."/>
            <person name="Almeida C.A."/>
            <person name="Ferrarezi J.A."/>
            <person name="Labate C.A."/>
        </authorList>
    </citation>
    <scope>NUCLEOTIDE SEQUENCE</scope>
    <source>
        <strain evidence="3">MF-1</strain>
    </source>
</reference>
<dbReference type="SUPFAM" id="SSF56112">
    <property type="entry name" value="Protein kinase-like (PK-like)"/>
    <property type="match status" value="1"/>
</dbReference>
<evidence type="ECO:0000313" key="4">
    <source>
        <dbReference type="Proteomes" id="UP000765509"/>
    </source>
</evidence>
<proteinExistence type="predicted"/>
<dbReference type="Gene3D" id="1.10.510.10">
    <property type="entry name" value="Transferase(Phosphotransferase) domain 1"/>
    <property type="match status" value="1"/>
</dbReference>
<evidence type="ECO:0000259" key="2">
    <source>
        <dbReference type="PROSITE" id="PS50011"/>
    </source>
</evidence>
<name>A0A9Q3I9E9_9BASI</name>
<dbReference type="SMART" id="SM00220">
    <property type="entry name" value="S_TKc"/>
    <property type="match status" value="1"/>
</dbReference>
<sequence length="303" mass="35030">MCATWENLNDLRLTCSRSSKRAAFLSGIPINFSHLISHIISQSLKIIVACEIYLGLDLNTNQEVAIKVEPLETLDPQLRNEAKVYCLLNGKTGFPLFKWIGSGSHYNALVIELLGVSLDQQFARREHLHDIGFIHRDIKPGNFLMGRGSKSKTVHLIDFGLSYRYRRRIDDRKEEHVGYEEGQGLVGTACYSSICTHLGIRQTRRDDLESLGYMLISFLKGTLPWIGIKSESRDSKHSIMSEIKIKTSLHDLCLGLPIEFLTYLRYIRSLRFQDRPDYSYLRRLFRDVFIKKGFKEDYIFDWS</sequence>
<dbReference type="InterPro" id="IPR000719">
    <property type="entry name" value="Prot_kinase_dom"/>
</dbReference>
<dbReference type="AlphaFoldDB" id="A0A9Q3I9E9"/>
<dbReference type="OrthoDB" id="5800476at2759"/>